<name>A0A6G1HTM1_9PEZI</name>
<sequence>MIKGFIFRSYGTVLQASSFRYSLLGSLKASSQRVTQQAAVSWLLPSCLCTAQGSLTCCALHRYASGGASTDIRSIAKVQATTLEGGDSSSVKHMSPPRLEI</sequence>
<dbReference type="AlphaFoldDB" id="A0A6G1HTM1"/>
<evidence type="ECO:0000313" key="1">
    <source>
        <dbReference type="EMBL" id="KAF2399085.1"/>
    </source>
</evidence>
<dbReference type="EMBL" id="ML996698">
    <property type="protein sequence ID" value="KAF2399085.1"/>
    <property type="molecule type" value="Genomic_DNA"/>
</dbReference>
<reference evidence="1" key="1">
    <citation type="journal article" date="2020" name="Stud. Mycol.">
        <title>101 Dothideomycetes genomes: a test case for predicting lifestyles and emergence of pathogens.</title>
        <authorList>
            <person name="Haridas S."/>
            <person name="Albert R."/>
            <person name="Binder M."/>
            <person name="Bloem J."/>
            <person name="Labutti K."/>
            <person name="Salamov A."/>
            <person name="Andreopoulos B."/>
            <person name="Baker S."/>
            <person name="Barry K."/>
            <person name="Bills G."/>
            <person name="Bluhm B."/>
            <person name="Cannon C."/>
            <person name="Castanera R."/>
            <person name="Culley D."/>
            <person name="Daum C."/>
            <person name="Ezra D."/>
            <person name="Gonzalez J."/>
            <person name="Henrissat B."/>
            <person name="Kuo A."/>
            <person name="Liang C."/>
            <person name="Lipzen A."/>
            <person name="Lutzoni F."/>
            <person name="Magnuson J."/>
            <person name="Mondo S."/>
            <person name="Nolan M."/>
            <person name="Ohm R."/>
            <person name="Pangilinan J."/>
            <person name="Park H.-J."/>
            <person name="Ramirez L."/>
            <person name="Alfaro M."/>
            <person name="Sun H."/>
            <person name="Tritt A."/>
            <person name="Yoshinaga Y."/>
            <person name="Zwiers L.-H."/>
            <person name="Turgeon B."/>
            <person name="Goodwin S."/>
            <person name="Spatafora J."/>
            <person name="Crous P."/>
            <person name="Grigoriev I."/>
        </authorList>
    </citation>
    <scope>NUCLEOTIDE SEQUENCE</scope>
    <source>
        <strain evidence="1">CBS 262.69</strain>
    </source>
</reference>
<accession>A0A6G1HTM1</accession>
<dbReference type="Proteomes" id="UP000799640">
    <property type="component" value="Unassembled WGS sequence"/>
</dbReference>
<proteinExistence type="predicted"/>
<gene>
    <name evidence="1" type="ORF">EJ06DRAFT_531391</name>
</gene>
<evidence type="ECO:0000313" key="2">
    <source>
        <dbReference type="Proteomes" id="UP000799640"/>
    </source>
</evidence>
<protein>
    <submittedName>
        <fullName evidence="1">Uncharacterized protein</fullName>
    </submittedName>
</protein>
<organism evidence="1 2">
    <name type="scientific">Trichodelitschia bisporula</name>
    <dbReference type="NCBI Taxonomy" id="703511"/>
    <lineage>
        <taxon>Eukaryota</taxon>
        <taxon>Fungi</taxon>
        <taxon>Dikarya</taxon>
        <taxon>Ascomycota</taxon>
        <taxon>Pezizomycotina</taxon>
        <taxon>Dothideomycetes</taxon>
        <taxon>Dothideomycetes incertae sedis</taxon>
        <taxon>Phaeotrichales</taxon>
        <taxon>Phaeotrichaceae</taxon>
        <taxon>Trichodelitschia</taxon>
    </lineage>
</organism>
<keyword evidence="2" id="KW-1185">Reference proteome</keyword>